<dbReference type="EMBL" id="BARS01032191">
    <property type="protein sequence ID" value="GAG26424.1"/>
    <property type="molecule type" value="Genomic_DNA"/>
</dbReference>
<feature type="non-terminal residue" evidence="1">
    <location>
        <position position="61"/>
    </location>
</feature>
<comment type="caution">
    <text evidence="1">The sequence shown here is derived from an EMBL/GenBank/DDBJ whole genome shotgun (WGS) entry which is preliminary data.</text>
</comment>
<protein>
    <submittedName>
        <fullName evidence="1">Uncharacterized protein</fullName>
    </submittedName>
</protein>
<proteinExistence type="predicted"/>
<accession>X0W6A4</accession>
<sequence>MAVLVLGFLVFVASIIVRYTSLGALAGMVDEVERTEHTSFKSGLTKGWSRLLRLFAIDLLI</sequence>
<reference evidence="1" key="1">
    <citation type="journal article" date="2014" name="Front. Microbiol.">
        <title>High frequency of phylogenetically diverse reductive dehalogenase-homologous genes in deep subseafloor sedimentary metagenomes.</title>
        <authorList>
            <person name="Kawai M."/>
            <person name="Futagami T."/>
            <person name="Toyoda A."/>
            <person name="Takaki Y."/>
            <person name="Nishi S."/>
            <person name="Hori S."/>
            <person name="Arai W."/>
            <person name="Tsubouchi T."/>
            <person name="Morono Y."/>
            <person name="Uchiyama I."/>
            <person name="Ito T."/>
            <person name="Fujiyama A."/>
            <person name="Inagaki F."/>
            <person name="Takami H."/>
        </authorList>
    </citation>
    <scope>NUCLEOTIDE SEQUENCE</scope>
    <source>
        <strain evidence="1">Expedition CK06-06</strain>
    </source>
</reference>
<gene>
    <name evidence="1" type="ORF">S01H1_49990</name>
</gene>
<organism evidence="1">
    <name type="scientific">marine sediment metagenome</name>
    <dbReference type="NCBI Taxonomy" id="412755"/>
    <lineage>
        <taxon>unclassified sequences</taxon>
        <taxon>metagenomes</taxon>
        <taxon>ecological metagenomes</taxon>
    </lineage>
</organism>
<dbReference type="AlphaFoldDB" id="X0W6A4"/>
<name>X0W6A4_9ZZZZ</name>
<evidence type="ECO:0000313" key="1">
    <source>
        <dbReference type="EMBL" id="GAG26424.1"/>
    </source>
</evidence>